<dbReference type="PANTHER" id="PTHR10937:SF0">
    <property type="entry name" value="GLUTAMINE--FRUCTOSE-6-PHOSPHATE TRANSAMINASE (ISOMERIZING)"/>
    <property type="match status" value="1"/>
</dbReference>
<reference evidence="10" key="1">
    <citation type="journal article" date="2015" name="Nature">
        <title>Complex archaea that bridge the gap between prokaryotes and eukaryotes.</title>
        <authorList>
            <person name="Spang A."/>
            <person name="Saw J.H."/>
            <person name="Jorgensen S.L."/>
            <person name="Zaremba-Niedzwiedzka K."/>
            <person name="Martijn J."/>
            <person name="Lind A.E."/>
            <person name="van Eijk R."/>
            <person name="Schleper C."/>
            <person name="Guy L."/>
            <person name="Ettema T.J."/>
        </authorList>
    </citation>
    <scope>NUCLEOTIDE SEQUENCE</scope>
</reference>
<dbReference type="EC" id="2.6.1.16" evidence="2"/>
<dbReference type="AlphaFoldDB" id="A0A0F9SLF1"/>
<keyword evidence="5" id="KW-0808">Transferase</keyword>
<dbReference type="InterPro" id="IPR035490">
    <property type="entry name" value="GlmS/FrlB_SIS"/>
</dbReference>
<evidence type="ECO:0000256" key="2">
    <source>
        <dbReference type="ARBA" id="ARBA00012916"/>
    </source>
</evidence>
<evidence type="ECO:0000259" key="8">
    <source>
        <dbReference type="PROSITE" id="PS51278"/>
    </source>
</evidence>
<proteinExistence type="predicted"/>
<dbReference type="PANTHER" id="PTHR10937">
    <property type="entry name" value="GLUCOSAMINE--FRUCTOSE-6-PHOSPHATE AMINOTRANSFERASE, ISOMERIZING"/>
    <property type="match status" value="1"/>
</dbReference>
<dbReference type="PROSITE" id="PS51464">
    <property type="entry name" value="SIS"/>
    <property type="match status" value="2"/>
</dbReference>
<accession>A0A0F9SLF1</accession>
<organism evidence="10">
    <name type="scientific">marine sediment metagenome</name>
    <dbReference type="NCBI Taxonomy" id="412755"/>
    <lineage>
        <taxon>unclassified sequences</taxon>
        <taxon>metagenomes</taxon>
        <taxon>ecological metagenomes</taxon>
    </lineage>
</organism>
<dbReference type="InterPro" id="IPR001347">
    <property type="entry name" value="SIS_dom"/>
</dbReference>
<evidence type="ECO:0000313" key="10">
    <source>
        <dbReference type="EMBL" id="KKN67859.1"/>
    </source>
</evidence>
<feature type="domain" description="SIS" evidence="9">
    <location>
        <begin position="461"/>
        <end position="606"/>
    </location>
</feature>
<evidence type="ECO:0000256" key="4">
    <source>
        <dbReference type="ARBA" id="ARBA00022576"/>
    </source>
</evidence>
<dbReference type="SUPFAM" id="SSF53697">
    <property type="entry name" value="SIS domain"/>
    <property type="match status" value="1"/>
</dbReference>
<comment type="caution">
    <text evidence="10">The sequence shown here is derived from an EMBL/GenBank/DDBJ whole genome shotgun (WGS) entry which is preliminary data.</text>
</comment>
<dbReference type="GO" id="GO:0006487">
    <property type="term" value="P:protein N-linked glycosylation"/>
    <property type="evidence" value="ECO:0007669"/>
    <property type="project" value="TreeGrafter"/>
</dbReference>
<dbReference type="InterPro" id="IPR017932">
    <property type="entry name" value="GATase_2_dom"/>
</dbReference>
<dbReference type="CDD" id="cd05009">
    <property type="entry name" value="SIS_GlmS_GlmD_2"/>
    <property type="match status" value="1"/>
</dbReference>
<dbReference type="Pfam" id="PF01380">
    <property type="entry name" value="SIS"/>
    <property type="match status" value="2"/>
</dbReference>
<dbReference type="InterPro" id="IPR005855">
    <property type="entry name" value="GFAT"/>
</dbReference>
<protein>
    <recommendedName>
        <fullName evidence="3">Glutamine--fructose-6-phosphate aminotransferase [isomerizing]</fullName>
        <ecNumber evidence="2">2.6.1.16</ecNumber>
    </recommendedName>
</protein>
<evidence type="ECO:0000256" key="5">
    <source>
        <dbReference type="ARBA" id="ARBA00022679"/>
    </source>
</evidence>
<dbReference type="InterPro" id="IPR029055">
    <property type="entry name" value="Ntn_hydrolases_N"/>
</dbReference>
<dbReference type="NCBIfam" id="TIGR01135">
    <property type="entry name" value="glmS"/>
    <property type="match status" value="1"/>
</dbReference>
<keyword evidence="7" id="KW-0315">Glutamine amidotransferase</keyword>
<keyword evidence="4" id="KW-0032">Aminotransferase</keyword>
<dbReference type="GO" id="GO:0006002">
    <property type="term" value="P:fructose 6-phosphate metabolic process"/>
    <property type="evidence" value="ECO:0007669"/>
    <property type="project" value="TreeGrafter"/>
</dbReference>
<sequence length="616" mass="68672">MCGIFGVITNQDNISLGEVVLEGIKRLEYRGYDSCGIVSISNSKLYIKKDSGKIEEIQKRINLAEIPNDSKLALAHTRWATHGKPTKRNSHPHLDCSSKIAVVHNGIIENFLELRKDLTEKGHLFKSDTDTEVIPHLIEIKMKEGLNFKDSVVEALKSCNGAYGLAVCHADYPESIIVVRKESPLVIGIEEGKTTYLASDIPAFLPLTKKCYIMEDDELAVLKAGEVDFYDLNNDKKIDKEIQIIEWSIDAAEKGGFEHFMLKEIYEEPTAIRSTLKISEEQLRTFANILWSAENIYITAAGTSFYASLAGKFIVTRFLGKYIQAIECSEFQTQLSNSLKKDSVIIAVSQSGETIDTVEAIRWARSYKNVKILTITNVVGSTLTRYSDHVIVTQAGPEIGVAATKTYTTQVLTLALIALEIAKLRKVELESEIEKYEIALRSTPQIIENFLKNNIDLIKNIVDTLEKSKNFFFLARGISIATAKEGGLKLKEVACRFIEGYSAAHAKHGPISLVREGFPIIFIAPPDETYQRLIGNVMEFKARGGKIISLIVESDKTISELSDLTIKIPQPGNKYHNIFSPITFTPALQLLAYYSSLHHGLDPDKPLNLSKTVTVH</sequence>
<gene>
    <name evidence="10" type="ORF">LCGC14_0457390</name>
</gene>
<dbReference type="CDD" id="cd00714">
    <property type="entry name" value="GFAT"/>
    <property type="match status" value="1"/>
</dbReference>
<feature type="domain" description="SIS" evidence="9">
    <location>
        <begin position="286"/>
        <end position="427"/>
    </location>
</feature>
<dbReference type="NCBIfam" id="NF001484">
    <property type="entry name" value="PRK00331.1"/>
    <property type="match status" value="1"/>
</dbReference>
<dbReference type="SUPFAM" id="SSF56235">
    <property type="entry name" value="N-terminal nucleophile aminohydrolases (Ntn hydrolases)"/>
    <property type="match status" value="1"/>
</dbReference>
<dbReference type="InterPro" id="IPR046348">
    <property type="entry name" value="SIS_dom_sf"/>
</dbReference>
<evidence type="ECO:0000259" key="9">
    <source>
        <dbReference type="PROSITE" id="PS51464"/>
    </source>
</evidence>
<dbReference type="CDD" id="cd05008">
    <property type="entry name" value="SIS_GlmS_GlmD_1"/>
    <property type="match status" value="1"/>
</dbReference>
<dbReference type="Gene3D" id="3.60.20.10">
    <property type="entry name" value="Glutamine Phosphoribosylpyrophosphate, subunit 1, domain 1"/>
    <property type="match status" value="1"/>
</dbReference>
<dbReference type="Pfam" id="PF13522">
    <property type="entry name" value="GATase_6"/>
    <property type="match status" value="1"/>
</dbReference>
<dbReference type="InterPro" id="IPR035466">
    <property type="entry name" value="GlmS/AgaS_SIS"/>
</dbReference>
<feature type="domain" description="Glutamine amidotransferase type-2" evidence="8">
    <location>
        <begin position="2"/>
        <end position="233"/>
    </location>
</feature>
<evidence type="ECO:0000256" key="7">
    <source>
        <dbReference type="ARBA" id="ARBA00022962"/>
    </source>
</evidence>
<evidence type="ECO:0000256" key="3">
    <source>
        <dbReference type="ARBA" id="ARBA00016090"/>
    </source>
</evidence>
<dbReference type="GO" id="GO:0004360">
    <property type="term" value="F:glutamine-fructose-6-phosphate transaminase (isomerizing) activity"/>
    <property type="evidence" value="ECO:0007669"/>
    <property type="project" value="UniProtKB-EC"/>
</dbReference>
<evidence type="ECO:0000256" key="6">
    <source>
        <dbReference type="ARBA" id="ARBA00022737"/>
    </source>
</evidence>
<dbReference type="InterPro" id="IPR047084">
    <property type="entry name" value="GFAT_N"/>
</dbReference>
<name>A0A0F9SLF1_9ZZZZ</name>
<dbReference type="EMBL" id="LAZR01000464">
    <property type="protein sequence ID" value="KKN67859.1"/>
    <property type="molecule type" value="Genomic_DNA"/>
</dbReference>
<comment type="catalytic activity">
    <reaction evidence="1">
        <text>D-fructose 6-phosphate + L-glutamine = D-glucosamine 6-phosphate + L-glutamate</text>
        <dbReference type="Rhea" id="RHEA:13237"/>
        <dbReference type="ChEBI" id="CHEBI:29985"/>
        <dbReference type="ChEBI" id="CHEBI:58359"/>
        <dbReference type="ChEBI" id="CHEBI:58725"/>
        <dbReference type="ChEBI" id="CHEBI:61527"/>
        <dbReference type="EC" id="2.6.1.16"/>
    </reaction>
</comment>
<keyword evidence="6" id="KW-0677">Repeat</keyword>
<evidence type="ECO:0000256" key="1">
    <source>
        <dbReference type="ARBA" id="ARBA00001031"/>
    </source>
</evidence>
<dbReference type="PROSITE" id="PS51278">
    <property type="entry name" value="GATASE_TYPE_2"/>
    <property type="match status" value="1"/>
</dbReference>
<dbReference type="GO" id="GO:0097367">
    <property type="term" value="F:carbohydrate derivative binding"/>
    <property type="evidence" value="ECO:0007669"/>
    <property type="project" value="InterPro"/>
</dbReference>
<dbReference type="Gene3D" id="3.40.50.10490">
    <property type="entry name" value="Glucose-6-phosphate isomerase like protein, domain 1"/>
    <property type="match status" value="2"/>
</dbReference>
<dbReference type="FunFam" id="3.60.20.10:FF:000006">
    <property type="entry name" value="Glutamine--fructose-6-phosphate aminotransferase [isomerizing]"/>
    <property type="match status" value="1"/>
</dbReference>
<dbReference type="GO" id="GO:0006047">
    <property type="term" value="P:UDP-N-acetylglucosamine metabolic process"/>
    <property type="evidence" value="ECO:0007669"/>
    <property type="project" value="TreeGrafter"/>
</dbReference>